<dbReference type="InterPro" id="IPR032821">
    <property type="entry name" value="PKS_assoc"/>
</dbReference>
<name>A0A5C6U068_9BURK</name>
<feature type="domain" description="Malonyl-CoA:ACP transacylase (MAT)" evidence="3">
    <location>
        <begin position="235"/>
        <end position="283"/>
    </location>
</feature>
<evidence type="ECO:0000256" key="1">
    <source>
        <dbReference type="ARBA" id="ARBA00022450"/>
    </source>
</evidence>
<evidence type="ECO:0000256" key="2">
    <source>
        <dbReference type="ARBA" id="ARBA00022553"/>
    </source>
</evidence>
<accession>A0A5C6U068</accession>
<dbReference type="Gene3D" id="3.30.70.3290">
    <property type="match status" value="1"/>
</dbReference>
<dbReference type="Gene3D" id="3.40.366.10">
    <property type="entry name" value="Malonyl-Coenzyme A Acyl Carrier Protein, domain 2"/>
    <property type="match status" value="1"/>
</dbReference>
<dbReference type="GO" id="GO:0006633">
    <property type="term" value="P:fatty acid biosynthetic process"/>
    <property type="evidence" value="ECO:0007669"/>
    <property type="project" value="TreeGrafter"/>
</dbReference>
<dbReference type="SUPFAM" id="SSF52151">
    <property type="entry name" value="FabD/lysophospholipase-like"/>
    <property type="match status" value="1"/>
</dbReference>
<keyword evidence="5" id="KW-0012">Acyltransferase</keyword>
<dbReference type="SUPFAM" id="SSF53901">
    <property type="entry name" value="Thiolase-like"/>
    <property type="match status" value="1"/>
</dbReference>
<dbReference type="AlphaFoldDB" id="A0A5C6U068"/>
<dbReference type="Gene3D" id="3.40.47.10">
    <property type="match status" value="1"/>
</dbReference>
<dbReference type="InterPro" id="IPR016035">
    <property type="entry name" value="Acyl_Trfase/lysoPLipase"/>
</dbReference>
<proteinExistence type="predicted"/>
<organism evidence="5 6">
    <name type="scientific">Piscinibacter aquaticus</name>
    <dbReference type="NCBI Taxonomy" id="392597"/>
    <lineage>
        <taxon>Bacteria</taxon>
        <taxon>Pseudomonadati</taxon>
        <taxon>Pseudomonadota</taxon>
        <taxon>Betaproteobacteria</taxon>
        <taxon>Burkholderiales</taxon>
        <taxon>Sphaerotilaceae</taxon>
        <taxon>Piscinibacter</taxon>
    </lineage>
</organism>
<comment type="caution">
    <text evidence="5">The sequence shown here is derived from an EMBL/GenBank/DDBJ whole genome shotgun (WGS) entry which is preliminary data.</text>
</comment>
<evidence type="ECO:0000259" key="3">
    <source>
        <dbReference type="Pfam" id="PF00698"/>
    </source>
</evidence>
<gene>
    <name evidence="5" type="ORF">FSC37_13025</name>
</gene>
<sequence>MAAAGVFGLIKAALALEHEIIPATLHYRAPNPQIDFGSTPFVPVKGNTDWPRGTQKRRAAVSSFGVGGTNAHVILEEAPAAPEPAEAGRAADDAGTGCCPCPRAAPRRCCTVRASWPTTSKPIPTCRCRTCSRRWFRGRQPMAHRLSVVARDAAGASAALRAARSSVQTAVAPRVVFLFPGRVRSIRAWCAGCMTRFLPSAPPSTPASTSSRASSTRRGAPWLIDADPADAGVAEKLAETRHAQPALFSVSYALAAWLESLGIEPDAMIGHSIGEYAAACRAGVFPWKRRSRPWSRAAGRCSNNRAAPCWRCRPMR</sequence>
<keyword evidence="1" id="KW-0596">Phosphopantetheine</keyword>
<evidence type="ECO:0000313" key="6">
    <source>
        <dbReference type="Proteomes" id="UP000321832"/>
    </source>
</evidence>
<evidence type="ECO:0000259" key="4">
    <source>
        <dbReference type="Pfam" id="PF16197"/>
    </source>
</evidence>
<keyword evidence="5" id="KW-0808">Transferase</keyword>
<dbReference type="EMBL" id="VOPW01000001">
    <property type="protein sequence ID" value="TXC66433.1"/>
    <property type="molecule type" value="Genomic_DNA"/>
</dbReference>
<dbReference type="InterPro" id="IPR014043">
    <property type="entry name" value="Acyl_transferase_dom"/>
</dbReference>
<dbReference type="Pfam" id="PF16197">
    <property type="entry name" value="KAsynt_C_assoc"/>
    <property type="match status" value="1"/>
</dbReference>
<keyword evidence="6" id="KW-1185">Reference proteome</keyword>
<dbReference type="PANTHER" id="PTHR43775:SF37">
    <property type="entry name" value="SI:DKEY-61P9.11"/>
    <property type="match status" value="1"/>
</dbReference>
<dbReference type="InterPro" id="IPR001227">
    <property type="entry name" value="Ac_transferase_dom_sf"/>
</dbReference>
<dbReference type="PANTHER" id="PTHR43775">
    <property type="entry name" value="FATTY ACID SYNTHASE"/>
    <property type="match status" value="1"/>
</dbReference>
<keyword evidence="2" id="KW-0597">Phosphoprotein</keyword>
<evidence type="ECO:0000313" key="5">
    <source>
        <dbReference type="EMBL" id="TXC66433.1"/>
    </source>
</evidence>
<dbReference type="GO" id="GO:0004312">
    <property type="term" value="F:fatty acid synthase activity"/>
    <property type="evidence" value="ECO:0007669"/>
    <property type="project" value="TreeGrafter"/>
</dbReference>
<dbReference type="InterPro" id="IPR050091">
    <property type="entry name" value="PKS_NRPS_Biosynth_Enz"/>
</dbReference>
<dbReference type="InterPro" id="IPR016039">
    <property type="entry name" value="Thiolase-like"/>
</dbReference>
<dbReference type="Proteomes" id="UP000321832">
    <property type="component" value="Unassembled WGS sequence"/>
</dbReference>
<reference evidence="5 6" key="1">
    <citation type="submission" date="2019-08" db="EMBL/GenBank/DDBJ databases">
        <authorList>
            <person name="Khan S.A."/>
            <person name="Jeon C.O."/>
            <person name="Jeong S.E."/>
        </authorList>
    </citation>
    <scope>NUCLEOTIDE SEQUENCE [LARGE SCALE GENOMIC DNA]</scope>
    <source>
        <strain evidence="6">IMCC1728</strain>
    </source>
</reference>
<dbReference type="Pfam" id="PF00698">
    <property type="entry name" value="Acyl_transf_1"/>
    <property type="match status" value="1"/>
</dbReference>
<feature type="domain" description="Polyketide synthase C-terminal extension" evidence="4">
    <location>
        <begin position="30"/>
        <end position="87"/>
    </location>
</feature>
<protein>
    <submittedName>
        <fullName evidence="5">Acyltransferase domain-containing protein</fullName>
    </submittedName>
</protein>